<keyword evidence="2" id="KW-0547">Nucleotide-binding</keyword>
<comment type="similarity">
    <text evidence="4">Belongs to the adenylate kinase family.</text>
</comment>
<dbReference type="Proteomes" id="UP001153321">
    <property type="component" value="Chromosome 5"/>
</dbReference>
<evidence type="ECO:0008006" key="8">
    <source>
        <dbReference type="Google" id="ProtNLM"/>
    </source>
</evidence>
<accession>A0A9P0N8D8</accession>
<evidence type="ECO:0000256" key="3">
    <source>
        <dbReference type="ARBA" id="ARBA00022777"/>
    </source>
</evidence>
<dbReference type="InterPro" id="IPR027417">
    <property type="entry name" value="P-loop_NTPase"/>
</dbReference>
<organism evidence="6 7">
    <name type="scientific">Spodoptera littoralis</name>
    <name type="common">Egyptian cotton leafworm</name>
    <dbReference type="NCBI Taxonomy" id="7109"/>
    <lineage>
        <taxon>Eukaryota</taxon>
        <taxon>Metazoa</taxon>
        <taxon>Ecdysozoa</taxon>
        <taxon>Arthropoda</taxon>
        <taxon>Hexapoda</taxon>
        <taxon>Insecta</taxon>
        <taxon>Pterygota</taxon>
        <taxon>Neoptera</taxon>
        <taxon>Endopterygota</taxon>
        <taxon>Lepidoptera</taxon>
        <taxon>Glossata</taxon>
        <taxon>Ditrysia</taxon>
        <taxon>Noctuoidea</taxon>
        <taxon>Noctuidae</taxon>
        <taxon>Amphipyrinae</taxon>
        <taxon>Spodoptera</taxon>
    </lineage>
</organism>
<evidence type="ECO:0000256" key="2">
    <source>
        <dbReference type="ARBA" id="ARBA00022741"/>
    </source>
</evidence>
<feature type="compositionally biased region" description="Basic and acidic residues" evidence="5">
    <location>
        <begin position="309"/>
        <end position="324"/>
    </location>
</feature>
<keyword evidence="7" id="KW-1185">Reference proteome</keyword>
<proteinExistence type="inferred from homology"/>
<dbReference type="GO" id="GO:0019205">
    <property type="term" value="F:nucleobase-containing compound kinase activity"/>
    <property type="evidence" value="ECO:0007669"/>
    <property type="project" value="InterPro"/>
</dbReference>
<dbReference type="HAMAP" id="MF_00235">
    <property type="entry name" value="Adenylate_kinase_Adk"/>
    <property type="match status" value="1"/>
</dbReference>
<dbReference type="CDD" id="cd01428">
    <property type="entry name" value="ADK"/>
    <property type="match status" value="1"/>
</dbReference>
<evidence type="ECO:0000313" key="7">
    <source>
        <dbReference type="Proteomes" id="UP001153321"/>
    </source>
</evidence>
<dbReference type="Pfam" id="PF00406">
    <property type="entry name" value="ADK"/>
    <property type="match status" value="1"/>
</dbReference>
<gene>
    <name evidence="6" type="ORF">SPLIT_LOCUS10524</name>
</gene>
<evidence type="ECO:0000313" key="6">
    <source>
        <dbReference type="EMBL" id="CAH1645171.1"/>
    </source>
</evidence>
<reference evidence="6" key="1">
    <citation type="submission" date="2022-02" db="EMBL/GenBank/DDBJ databases">
        <authorList>
            <person name="King R."/>
        </authorList>
    </citation>
    <scope>NUCLEOTIDE SEQUENCE</scope>
</reference>
<dbReference type="GO" id="GO:0005524">
    <property type="term" value="F:ATP binding"/>
    <property type="evidence" value="ECO:0007669"/>
    <property type="project" value="InterPro"/>
</dbReference>
<name>A0A9P0N8D8_SPOLI</name>
<dbReference type="PANTHER" id="PTHR23359">
    <property type="entry name" value="NUCLEOTIDE KINASE"/>
    <property type="match status" value="1"/>
</dbReference>
<keyword evidence="3 4" id="KW-0418">Kinase</keyword>
<evidence type="ECO:0000256" key="4">
    <source>
        <dbReference type="RuleBase" id="RU003330"/>
    </source>
</evidence>
<feature type="region of interest" description="Disordered" evidence="5">
    <location>
        <begin position="295"/>
        <end position="324"/>
    </location>
</feature>
<sequence length="324" mass="35986">MENKKPPLDQKLCSGCEEPAIDKLPACPLQCRAMQCKAYQTKSKFDPETKPIVWVLGGPGSGKFTQCSKVVETYGYTHLSTGDLIRDEVKTGTRRGKCLTSIMQRGGLAPNDMVLAVLKDAMEDAAKKGTHGYLIDGFPREKNQGAEFERTIGPVALILYFEASPTTLCRRLLGRAEASTEDNRRKDDKFRIMKMRIATFIEHNHSVIEPYGSKVKRIDAEQSPDDIFAEVQLYLEPIVAHAALVEAEKLEAEALAKIRAVRAFTQSSIDVASRRKESTVNDDIVSSATSEAAEAEARARAARNAAEAARSRLEELEQRQRQRQ</sequence>
<dbReference type="GO" id="GO:0006139">
    <property type="term" value="P:nucleobase-containing compound metabolic process"/>
    <property type="evidence" value="ECO:0007669"/>
    <property type="project" value="InterPro"/>
</dbReference>
<dbReference type="PROSITE" id="PS00113">
    <property type="entry name" value="ADENYLATE_KINASE"/>
    <property type="match status" value="1"/>
</dbReference>
<dbReference type="SUPFAM" id="SSF52540">
    <property type="entry name" value="P-loop containing nucleoside triphosphate hydrolases"/>
    <property type="match status" value="1"/>
</dbReference>
<dbReference type="Gene3D" id="3.40.50.300">
    <property type="entry name" value="P-loop containing nucleotide triphosphate hydrolases"/>
    <property type="match status" value="1"/>
</dbReference>
<dbReference type="AlphaFoldDB" id="A0A9P0N8D8"/>
<evidence type="ECO:0000256" key="1">
    <source>
        <dbReference type="ARBA" id="ARBA00022679"/>
    </source>
</evidence>
<dbReference type="PRINTS" id="PR00094">
    <property type="entry name" value="ADENYLTKNASE"/>
</dbReference>
<dbReference type="InterPro" id="IPR000850">
    <property type="entry name" value="Adenylat/UMP-CMP_kin"/>
</dbReference>
<dbReference type="EMBL" id="LR824536">
    <property type="protein sequence ID" value="CAH1645171.1"/>
    <property type="molecule type" value="Genomic_DNA"/>
</dbReference>
<dbReference type="InterPro" id="IPR033690">
    <property type="entry name" value="Adenylat_kinase_CS"/>
</dbReference>
<protein>
    <recommendedName>
        <fullName evidence="8">Adenylate kinase</fullName>
    </recommendedName>
</protein>
<keyword evidence="1 4" id="KW-0808">Transferase</keyword>
<evidence type="ECO:0000256" key="5">
    <source>
        <dbReference type="SAM" id="MobiDB-lite"/>
    </source>
</evidence>